<dbReference type="Pfam" id="PF02330">
    <property type="entry name" value="MAM33"/>
    <property type="match status" value="1"/>
</dbReference>
<protein>
    <submittedName>
        <fullName evidence="1">Mitochondrial acidic protein mam33</fullName>
    </submittedName>
</protein>
<dbReference type="InterPro" id="IPR036561">
    <property type="entry name" value="MAM33_sf"/>
</dbReference>
<dbReference type="EMBL" id="RSCD01000017">
    <property type="protein sequence ID" value="RSH87390.1"/>
    <property type="molecule type" value="Genomic_DNA"/>
</dbReference>
<comment type="caution">
    <text evidence="1">The sequence shown here is derived from an EMBL/GenBank/DDBJ whole genome shotgun (WGS) entry which is preliminary data.</text>
</comment>
<dbReference type="Gene3D" id="3.10.280.10">
    <property type="entry name" value="Mitochondrial glycoprotein"/>
    <property type="match status" value="1"/>
</dbReference>
<sequence>MSLRALRPIARAALHARPALPAQRVVPAFRPAVAALARNFTTSPRRLGSGETDSALSGVIAAEQKYELETAATLPEIPEFIDAFRSNGVWDIVDAPMNDDVVLVRKFGNEKIKLTFQVSDLDVPSDAEIPIEGEVAAEDTDASPYITCSLVITKHAHPDAMSVDLEAGEDGFEVTNVAMFESAVAEAEGAEGDWQRRSKYMGPQYEHLDAGVQEAFGAFLAERGVDDGLAQFIISYCEYKEQKDYVSWLEAVKGFVEH</sequence>
<dbReference type="STRING" id="1890683.A0A427Y8E2"/>
<name>A0A427Y8E2_9TREE</name>
<dbReference type="SUPFAM" id="SSF54529">
    <property type="entry name" value="Mitochondrial glycoprotein MAM33-like"/>
    <property type="match status" value="1"/>
</dbReference>
<dbReference type="PANTHER" id="PTHR10826:SF1">
    <property type="entry name" value="COMPLEMENT COMPONENT 1 Q SUBCOMPONENT-BINDING PROTEIN, MITOCHONDRIAL"/>
    <property type="match status" value="1"/>
</dbReference>
<dbReference type="GO" id="GO:0005759">
    <property type="term" value="C:mitochondrial matrix"/>
    <property type="evidence" value="ECO:0007669"/>
    <property type="project" value="InterPro"/>
</dbReference>
<reference evidence="1 2" key="1">
    <citation type="submission" date="2018-11" db="EMBL/GenBank/DDBJ databases">
        <title>Genome sequence of Saitozyma podzolica DSM 27192.</title>
        <authorList>
            <person name="Aliyu H."/>
            <person name="Gorte O."/>
            <person name="Ochsenreither K."/>
        </authorList>
    </citation>
    <scope>NUCLEOTIDE SEQUENCE [LARGE SCALE GENOMIC DNA]</scope>
    <source>
        <strain evidence="1 2">DSM 27192</strain>
    </source>
</reference>
<evidence type="ECO:0000313" key="1">
    <source>
        <dbReference type="EMBL" id="RSH87390.1"/>
    </source>
</evidence>
<evidence type="ECO:0000313" key="2">
    <source>
        <dbReference type="Proteomes" id="UP000279259"/>
    </source>
</evidence>
<dbReference type="PANTHER" id="PTHR10826">
    <property type="entry name" value="COMPLEMENT COMPONENT 1"/>
    <property type="match status" value="1"/>
</dbReference>
<dbReference type="Proteomes" id="UP000279259">
    <property type="component" value="Unassembled WGS sequence"/>
</dbReference>
<dbReference type="OrthoDB" id="278212at2759"/>
<dbReference type="GO" id="GO:0042256">
    <property type="term" value="P:cytosolic ribosome assembly"/>
    <property type="evidence" value="ECO:0007669"/>
    <property type="project" value="TreeGrafter"/>
</dbReference>
<dbReference type="AlphaFoldDB" id="A0A427Y8E2"/>
<organism evidence="1 2">
    <name type="scientific">Saitozyma podzolica</name>
    <dbReference type="NCBI Taxonomy" id="1890683"/>
    <lineage>
        <taxon>Eukaryota</taxon>
        <taxon>Fungi</taxon>
        <taxon>Dikarya</taxon>
        <taxon>Basidiomycota</taxon>
        <taxon>Agaricomycotina</taxon>
        <taxon>Tremellomycetes</taxon>
        <taxon>Tremellales</taxon>
        <taxon>Trimorphomycetaceae</taxon>
        <taxon>Saitozyma</taxon>
    </lineage>
</organism>
<accession>A0A427Y8E2</accession>
<gene>
    <name evidence="1" type="primary">MAM33</name>
    <name evidence="1" type="ORF">EHS25_003299</name>
</gene>
<keyword evidence="2" id="KW-1185">Reference proteome</keyword>
<dbReference type="InterPro" id="IPR003428">
    <property type="entry name" value="MAM33"/>
</dbReference>
<proteinExistence type="predicted"/>